<evidence type="ECO:0000256" key="1">
    <source>
        <dbReference type="ARBA" id="ARBA00005254"/>
    </source>
</evidence>
<gene>
    <name evidence="3" type="ORF">H5V43_09855</name>
    <name evidence="2" type="ORF">SFOMI_2695</name>
</gene>
<organism evidence="2 4">
    <name type="scientific">Sphingobium fuliginis (strain ATCC 27551)</name>
    <dbReference type="NCBI Taxonomy" id="336203"/>
    <lineage>
        <taxon>Bacteria</taxon>
        <taxon>Pseudomonadati</taxon>
        <taxon>Pseudomonadota</taxon>
        <taxon>Alphaproteobacteria</taxon>
        <taxon>Sphingomonadales</taxon>
        <taxon>Sphingomonadaceae</taxon>
        <taxon>Sphingobium</taxon>
    </lineage>
</organism>
<dbReference type="PANTHER" id="PTHR43802:SF1">
    <property type="entry name" value="IP11341P-RELATED"/>
    <property type="match status" value="1"/>
</dbReference>
<keyword evidence="2" id="KW-0456">Lyase</keyword>
<dbReference type="KEGG" id="sbar:H5V43_09855"/>
<dbReference type="CDD" id="cd06558">
    <property type="entry name" value="crotonase-like"/>
    <property type="match status" value="1"/>
</dbReference>
<reference evidence="2 4" key="1">
    <citation type="journal article" date="2013" name="Biodegradation">
        <title>Occurrence of 4-tert-butylphenol (4-t-BP) biodegradation in an aquatic sample caused by the presence of Spirodela polyrrhiza and isolation of a 4-t-BP-utilizing bacterium.</title>
        <authorList>
            <person name="Ogata Y."/>
            <person name="Toyama T."/>
            <person name="Yu N."/>
            <person name="Wang X."/>
            <person name="Sei K."/>
            <person name="Ike M."/>
        </authorList>
    </citation>
    <scope>NUCLEOTIDE SEQUENCE [LARGE SCALE GENOMIC DNA]</scope>
    <source>
        <strain evidence="2 4">OMI</strain>
    </source>
</reference>
<dbReference type="Pfam" id="PF00378">
    <property type="entry name" value="ECH_1"/>
    <property type="match status" value="1"/>
</dbReference>
<dbReference type="RefSeq" id="WP_025549600.1">
    <property type="nucleotide sequence ID" value="NZ_BATN01000048.1"/>
</dbReference>
<dbReference type="AlphaFoldDB" id="A0A292ZH15"/>
<accession>A0A292ZH15</accession>
<dbReference type="InterPro" id="IPR029045">
    <property type="entry name" value="ClpP/crotonase-like_dom_sf"/>
</dbReference>
<dbReference type="Proteomes" id="UP000221538">
    <property type="component" value="Unassembled WGS sequence"/>
</dbReference>
<keyword evidence="3" id="KW-0413">Isomerase</keyword>
<evidence type="ECO:0000313" key="2">
    <source>
        <dbReference type="EMBL" id="GAY22140.1"/>
    </source>
</evidence>
<dbReference type="SUPFAM" id="SSF52096">
    <property type="entry name" value="ClpP/crotonase"/>
    <property type="match status" value="1"/>
</dbReference>
<dbReference type="Gene3D" id="3.90.226.10">
    <property type="entry name" value="2-enoyl-CoA Hydratase, Chain A, domain 1"/>
    <property type="match status" value="1"/>
</dbReference>
<protein>
    <submittedName>
        <fullName evidence="2 3">Enoyl-CoA hydratase</fullName>
        <ecNumber evidence="2">4.2.1.17</ecNumber>
    </submittedName>
</protein>
<dbReference type="EMBL" id="CP060035">
    <property type="protein sequence ID" value="QOT70463.1"/>
    <property type="molecule type" value="Genomic_DNA"/>
</dbReference>
<proteinExistence type="inferred from homology"/>
<dbReference type="EC" id="4.2.1.17" evidence="2"/>
<dbReference type="InterPro" id="IPR014748">
    <property type="entry name" value="Enoyl-CoA_hydra_C"/>
</dbReference>
<dbReference type="InterPro" id="IPR001753">
    <property type="entry name" value="Enoyl-CoA_hydra/iso"/>
</dbReference>
<sequence>MAQIEPAPVELDIRGHVARVRLNRPAALNAIDREMDRALGRIWTQVDDDPEIRVVILSGAGDRAFCAGGDMNDPPTGHDGLSFGGGLTGIGGQWRPLRKPMICAVHGYVLGLGFELAMCADIVLAADDAIFRLPEAKAGVIDHCGVVHRAIRQLPYHVAMAMIVASEPLTAQDALRHGLVNACFARADLAKGVDQWIDKLLACAPLVSQAARAAALDGLDRPLGEALAASYPLISAYRDTADQAEARSAWRERRAPLWSGH</sequence>
<dbReference type="EMBL" id="BEWI01000032">
    <property type="protein sequence ID" value="GAY22140.1"/>
    <property type="molecule type" value="Genomic_DNA"/>
</dbReference>
<evidence type="ECO:0000313" key="5">
    <source>
        <dbReference type="Proteomes" id="UP000593663"/>
    </source>
</evidence>
<name>A0A292ZH15_SPHSA</name>
<dbReference type="Proteomes" id="UP000593663">
    <property type="component" value="Chromosome 1"/>
</dbReference>
<dbReference type="PANTHER" id="PTHR43802">
    <property type="entry name" value="ENOYL-COA HYDRATASE"/>
    <property type="match status" value="1"/>
</dbReference>
<reference evidence="2" key="4">
    <citation type="submission" date="2017-10" db="EMBL/GenBank/DDBJ databases">
        <authorList>
            <person name="Banno H."/>
            <person name="Chua N.-H."/>
        </authorList>
    </citation>
    <scope>NUCLEOTIDE SEQUENCE</scope>
    <source>
        <strain evidence="2">OMI</strain>
    </source>
</reference>
<reference evidence="3" key="6">
    <citation type="journal article" date="2021" name="Microbiol. Resour. Announc.">
        <title>Complete Genome Sequence of Sphingobium barthaii KK22, a High-Molecular-Weight Polycyclic Aromatic Hydrocarbon-Degrading Soil Bacterium.</title>
        <authorList>
            <person name="Mori J.F."/>
            <person name="Kanaly R.A."/>
        </authorList>
    </citation>
    <scope>NUCLEOTIDE SEQUENCE</scope>
    <source>
        <strain evidence="3">KK22</strain>
    </source>
</reference>
<reference evidence="2 4" key="2">
    <citation type="journal article" date="2013" name="Environ. Sci. Technol.">
        <title>The 4-tert-butylphenol-utilizing bacterium Sphingobium fuliginis OMI can degrade bisphenols via phenolic ring hydroxylation and meta-cleavage pathway.</title>
        <authorList>
            <person name="Ogata Y."/>
            <person name="Goda S."/>
            <person name="Toyama T."/>
            <person name="Sei K."/>
            <person name="Ike M."/>
        </authorList>
    </citation>
    <scope>NUCLEOTIDE SEQUENCE [LARGE SCALE GENOMIC DNA]</scope>
    <source>
        <strain evidence="2 4">OMI</strain>
    </source>
</reference>
<reference evidence="2" key="3">
    <citation type="submission" date="2017-10" db="EMBL/GenBank/DDBJ databases">
        <title>Bioaugmenting a lab-scale membrane bioreactor with Sphingobium fuliginis OMI to degrade 4-tert-butylphenol.</title>
        <authorList>
            <person name="Takada K."/>
            <person name="Shiba T."/>
            <person name="Soda S."/>
            <person name="Inoue D."/>
            <person name="Miyake M."/>
            <person name="Eguchi M."/>
            <person name="Ike M."/>
        </authorList>
    </citation>
    <scope>NUCLEOTIDE SEQUENCE</scope>
    <source>
        <strain evidence="2">OMI</strain>
    </source>
</reference>
<reference evidence="5" key="5">
    <citation type="submission" date="2020-08" db="EMBL/GenBank/DDBJ databases">
        <title>Complete genome sequence of Sphingobium barthaii strain KK22, a high-molecular-weight polycyclic aromatic hydrocarbon-degrading soil bacterium.</title>
        <authorList>
            <person name="Mori J.F."/>
            <person name="Kanaly R.A."/>
        </authorList>
    </citation>
    <scope>NUCLEOTIDE SEQUENCE [LARGE SCALE GENOMIC DNA]</scope>
    <source>
        <strain evidence="5">KK22</strain>
    </source>
</reference>
<dbReference type="Gene3D" id="1.10.12.10">
    <property type="entry name" value="Lyase 2-enoyl-coa Hydratase, Chain A, domain 2"/>
    <property type="match status" value="1"/>
</dbReference>
<comment type="similarity">
    <text evidence="1">Belongs to the enoyl-CoA hydratase/isomerase family.</text>
</comment>
<evidence type="ECO:0000313" key="4">
    <source>
        <dbReference type="Proteomes" id="UP000221538"/>
    </source>
</evidence>
<dbReference type="GO" id="GO:0016853">
    <property type="term" value="F:isomerase activity"/>
    <property type="evidence" value="ECO:0007669"/>
    <property type="project" value="UniProtKB-KW"/>
</dbReference>
<dbReference type="GO" id="GO:0004300">
    <property type="term" value="F:enoyl-CoA hydratase activity"/>
    <property type="evidence" value="ECO:0007669"/>
    <property type="project" value="UniProtKB-EC"/>
</dbReference>
<evidence type="ECO:0000313" key="3">
    <source>
        <dbReference type="EMBL" id="QOT70463.1"/>
    </source>
</evidence>